<organism evidence="1 2">
    <name type="scientific">Steinernema carpocapsae</name>
    <name type="common">Entomopathogenic nematode</name>
    <dbReference type="NCBI Taxonomy" id="34508"/>
    <lineage>
        <taxon>Eukaryota</taxon>
        <taxon>Metazoa</taxon>
        <taxon>Ecdysozoa</taxon>
        <taxon>Nematoda</taxon>
        <taxon>Chromadorea</taxon>
        <taxon>Rhabditida</taxon>
        <taxon>Tylenchina</taxon>
        <taxon>Panagrolaimomorpha</taxon>
        <taxon>Strongyloidoidea</taxon>
        <taxon>Steinernematidae</taxon>
        <taxon>Steinernema</taxon>
    </lineage>
</organism>
<proteinExistence type="predicted"/>
<reference evidence="1 2" key="1">
    <citation type="journal article" date="2015" name="Genome Biol.">
        <title>Comparative genomics of Steinernema reveals deeply conserved gene regulatory networks.</title>
        <authorList>
            <person name="Dillman A.R."/>
            <person name="Macchietto M."/>
            <person name="Porter C.F."/>
            <person name="Rogers A."/>
            <person name="Williams B."/>
            <person name="Antoshechkin I."/>
            <person name="Lee M.M."/>
            <person name="Goodwin Z."/>
            <person name="Lu X."/>
            <person name="Lewis E.E."/>
            <person name="Goodrich-Blair H."/>
            <person name="Stock S.P."/>
            <person name="Adams B.J."/>
            <person name="Sternberg P.W."/>
            <person name="Mortazavi A."/>
        </authorList>
    </citation>
    <scope>NUCLEOTIDE SEQUENCE [LARGE SCALE GENOMIC DNA]</scope>
    <source>
        <strain evidence="1 2">ALL</strain>
    </source>
</reference>
<evidence type="ECO:0000313" key="1">
    <source>
        <dbReference type="EMBL" id="TKR81785.1"/>
    </source>
</evidence>
<dbReference type="EMBL" id="AZBU02000004">
    <property type="protein sequence ID" value="TKR81785.1"/>
    <property type="molecule type" value="Genomic_DNA"/>
</dbReference>
<dbReference type="Proteomes" id="UP000298663">
    <property type="component" value="Unassembled WGS sequence"/>
</dbReference>
<sequence>MRFDNRGNARKTKFFGFYEVREGEGNSPRGPAGCRHEGLSMTLFGPIDEEEAHVIEIYWINGAAEDYCSLSAVGNYDSVRAKRAERVTQRSTINKWEAEVSYVGSGNLRCGYIRELGIFYCQRPCQANLIAVAICFGHFHVILIKFNDQTIEETILPAHNTF</sequence>
<name>A0A4V6A360_STECR</name>
<comment type="caution">
    <text evidence="1">The sequence shown here is derived from an EMBL/GenBank/DDBJ whole genome shotgun (WGS) entry which is preliminary data.</text>
</comment>
<accession>A0A4V6A360</accession>
<gene>
    <name evidence="1" type="ORF">L596_015605</name>
</gene>
<keyword evidence="2" id="KW-1185">Reference proteome</keyword>
<protein>
    <submittedName>
        <fullName evidence="1">Uncharacterized protein</fullName>
    </submittedName>
</protein>
<evidence type="ECO:0000313" key="2">
    <source>
        <dbReference type="Proteomes" id="UP000298663"/>
    </source>
</evidence>
<reference evidence="1 2" key="2">
    <citation type="journal article" date="2019" name="G3 (Bethesda)">
        <title>Hybrid Assembly of the Genome of the Entomopathogenic Nematode Steinernema carpocapsae Identifies the X-Chromosome.</title>
        <authorList>
            <person name="Serra L."/>
            <person name="Macchietto M."/>
            <person name="Macias-Munoz A."/>
            <person name="McGill C.J."/>
            <person name="Rodriguez I.M."/>
            <person name="Rodriguez B."/>
            <person name="Murad R."/>
            <person name="Mortazavi A."/>
        </authorList>
    </citation>
    <scope>NUCLEOTIDE SEQUENCE [LARGE SCALE GENOMIC DNA]</scope>
    <source>
        <strain evidence="1 2">ALL</strain>
    </source>
</reference>
<dbReference type="AlphaFoldDB" id="A0A4V6A360"/>